<feature type="compositionally biased region" description="Basic and acidic residues" evidence="1">
    <location>
        <begin position="250"/>
        <end position="265"/>
    </location>
</feature>
<feature type="region of interest" description="Disordered" evidence="1">
    <location>
        <begin position="185"/>
        <end position="217"/>
    </location>
</feature>
<organism evidence="2 3">
    <name type="scientific">Neocucurbitaria cava</name>
    <dbReference type="NCBI Taxonomy" id="798079"/>
    <lineage>
        <taxon>Eukaryota</taxon>
        <taxon>Fungi</taxon>
        <taxon>Dikarya</taxon>
        <taxon>Ascomycota</taxon>
        <taxon>Pezizomycotina</taxon>
        <taxon>Dothideomycetes</taxon>
        <taxon>Pleosporomycetidae</taxon>
        <taxon>Pleosporales</taxon>
        <taxon>Pleosporineae</taxon>
        <taxon>Cucurbitariaceae</taxon>
        <taxon>Neocucurbitaria</taxon>
    </lineage>
</organism>
<evidence type="ECO:0000313" key="3">
    <source>
        <dbReference type="Proteomes" id="UP001140560"/>
    </source>
</evidence>
<dbReference type="EMBL" id="JAPEUY010000014">
    <property type="protein sequence ID" value="KAJ4366208.1"/>
    <property type="molecule type" value="Genomic_DNA"/>
</dbReference>
<protein>
    <submittedName>
        <fullName evidence="2">Uncharacterized protein</fullName>
    </submittedName>
</protein>
<reference evidence="2" key="1">
    <citation type="submission" date="2022-10" db="EMBL/GenBank/DDBJ databases">
        <title>Tapping the CABI collections for fungal endophytes: first genome assemblies for Collariella, Neodidymelliopsis, Ascochyta clinopodiicola, Didymella pomorum, Didymosphaeria variabile, Neocosmospora piperis and Neocucurbitaria cava.</title>
        <authorList>
            <person name="Hill R."/>
        </authorList>
    </citation>
    <scope>NUCLEOTIDE SEQUENCE</scope>
    <source>
        <strain evidence="2">IMI 356814</strain>
    </source>
</reference>
<gene>
    <name evidence="2" type="ORF">N0V83_007844</name>
</gene>
<feature type="compositionally biased region" description="Basic residues" evidence="1">
    <location>
        <begin position="190"/>
        <end position="199"/>
    </location>
</feature>
<accession>A0A9W9CJM1</accession>
<dbReference type="Proteomes" id="UP001140560">
    <property type="component" value="Unassembled WGS sequence"/>
</dbReference>
<sequence length="284" mass="32662">MPQQPRKPKAAKAQPGLLIGDELDVEKLWGDNIKGDVWHPRIRNIRTMHTQEKLHECEHCGHNVTRACFVKNFHQAYCTAIIRNKDGVLDFCGQHLAVKSREGCAQHPFAGGFNKHFQEARKHGVANIPQPAITTEEQYQLMLSSGLSHIPETDEEVEETTAYESDENDQKPWLRYTEATAPAYKDKAPRRARTKHTQGKKQPQMPPIREHFNEKKREKAVELKNETRTEFNYPNGARVLQVATNTINARDTELETKKETEREPIYDEEESQPKRLLTRGNVHG</sequence>
<evidence type="ECO:0000256" key="1">
    <source>
        <dbReference type="SAM" id="MobiDB-lite"/>
    </source>
</evidence>
<proteinExistence type="predicted"/>
<dbReference type="OrthoDB" id="3682293at2759"/>
<name>A0A9W9CJM1_9PLEO</name>
<feature type="region of interest" description="Disordered" evidence="1">
    <location>
        <begin position="248"/>
        <end position="284"/>
    </location>
</feature>
<dbReference type="AlphaFoldDB" id="A0A9W9CJM1"/>
<feature type="compositionally biased region" description="Basic and acidic residues" evidence="1">
    <location>
        <begin position="208"/>
        <end position="217"/>
    </location>
</feature>
<keyword evidence="3" id="KW-1185">Reference proteome</keyword>
<evidence type="ECO:0000313" key="2">
    <source>
        <dbReference type="EMBL" id="KAJ4366208.1"/>
    </source>
</evidence>
<comment type="caution">
    <text evidence="2">The sequence shown here is derived from an EMBL/GenBank/DDBJ whole genome shotgun (WGS) entry which is preliminary data.</text>
</comment>